<dbReference type="RefSeq" id="WP_126700371.1">
    <property type="nucleotide sequence ID" value="NZ_RWKW01000044.1"/>
</dbReference>
<dbReference type="SUPFAM" id="SSF140663">
    <property type="entry name" value="TTHA0068-like"/>
    <property type="match status" value="1"/>
</dbReference>
<name>A0A429YX00_9HYPH</name>
<dbReference type="EMBL" id="RWKW01000044">
    <property type="protein sequence ID" value="RST85978.1"/>
    <property type="molecule type" value="Genomic_DNA"/>
</dbReference>
<dbReference type="Gene3D" id="1.10.3450.10">
    <property type="entry name" value="TTHA0068-like"/>
    <property type="match status" value="1"/>
</dbReference>
<keyword evidence="2" id="KW-1185">Reference proteome</keyword>
<dbReference type="OrthoDB" id="9799942at2"/>
<sequence>MTAPPRPHQTAAVASWPLPATAFVPGRDPRPEEGLFITIADRAQARTDPAAWQVNEAWCYGFQLYGGGFFWEAHEVWEPVWAGAAPNSAERHLVQGLIQLANACLKLRMERQRATLRLIRDARLRLAEAGAAPLMGIEPGQVLAAICGFALRIEAHAGNELSALIATRPVLSLSS</sequence>
<protein>
    <submittedName>
        <fullName evidence="1">DUF309 domain-containing protein</fullName>
    </submittedName>
</protein>
<dbReference type="InterPro" id="IPR005500">
    <property type="entry name" value="DUF309"/>
</dbReference>
<evidence type="ECO:0000313" key="1">
    <source>
        <dbReference type="EMBL" id="RST85978.1"/>
    </source>
</evidence>
<proteinExistence type="predicted"/>
<comment type="caution">
    <text evidence="1">The sequence shown here is derived from an EMBL/GenBank/DDBJ whole genome shotgun (WGS) entry which is preliminary data.</text>
</comment>
<dbReference type="Pfam" id="PF03745">
    <property type="entry name" value="DUF309"/>
    <property type="match status" value="1"/>
</dbReference>
<dbReference type="InterPro" id="IPR023203">
    <property type="entry name" value="TTHA0068_sf"/>
</dbReference>
<gene>
    <name evidence="1" type="ORF">EJC49_13040</name>
</gene>
<dbReference type="AlphaFoldDB" id="A0A429YX00"/>
<evidence type="ECO:0000313" key="2">
    <source>
        <dbReference type="Proteomes" id="UP000278398"/>
    </source>
</evidence>
<dbReference type="Proteomes" id="UP000278398">
    <property type="component" value="Unassembled WGS sequence"/>
</dbReference>
<accession>A0A429YX00</accession>
<organism evidence="1 2">
    <name type="scientific">Aquibium carbonis</name>
    <dbReference type="NCBI Taxonomy" id="2495581"/>
    <lineage>
        <taxon>Bacteria</taxon>
        <taxon>Pseudomonadati</taxon>
        <taxon>Pseudomonadota</taxon>
        <taxon>Alphaproteobacteria</taxon>
        <taxon>Hyphomicrobiales</taxon>
        <taxon>Phyllobacteriaceae</taxon>
        <taxon>Aquibium</taxon>
    </lineage>
</organism>
<reference evidence="1 2" key="1">
    <citation type="submission" date="2018-12" db="EMBL/GenBank/DDBJ databases">
        <title>Mesorhizobium carbonis sp. nov., isolated from coal mine water.</title>
        <authorList>
            <person name="Xin W."/>
            <person name="Xu Z."/>
            <person name="Xiang F."/>
            <person name="Zhang J."/>
            <person name="Xi L."/>
            <person name="Liu J."/>
        </authorList>
    </citation>
    <scope>NUCLEOTIDE SEQUENCE [LARGE SCALE GENOMIC DNA]</scope>
    <source>
        <strain evidence="1 2">B2.3</strain>
    </source>
</reference>